<dbReference type="InterPro" id="IPR036390">
    <property type="entry name" value="WH_DNA-bd_sf"/>
</dbReference>
<dbReference type="InterPro" id="IPR008920">
    <property type="entry name" value="TF_FadR/GntR_C"/>
</dbReference>
<keyword evidence="3" id="KW-0804">Transcription</keyword>
<keyword evidence="6" id="KW-1185">Reference proteome</keyword>
<dbReference type="PRINTS" id="PR00035">
    <property type="entry name" value="HTHGNTR"/>
</dbReference>
<protein>
    <submittedName>
        <fullName evidence="5">FCD domain-containing protein</fullName>
    </submittedName>
</protein>
<gene>
    <name evidence="5" type="ORF">RGD00_12425</name>
</gene>
<dbReference type="Proteomes" id="UP001247754">
    <property type="component" value="Unassembled WGS sequence"/>
</dbReference>
<dbReference type="PANTHER" id="PTHR43537:SF5">
    <property type="entry name" value="UXU OPERON TRANSCRIPTIONAL REGULATOR"/>
    <property type="match status" value="1"/>
</dbReference>
<evidence type="ECO:0000256" key="3">
    <source>
        <dbReference type="ARBA" id="ARBA00023163"/>
    </source>
</evidence>
<dbReference type="Pfam" id="PF00392">
    <property type="entry name" value="GntR"/>
    <property type="match status" value="1"/>
</dbReference>
<dbReference type="Gene3D" id="1.10.10.10">
    <property type="entry name" value="Winged helix-like DNA-binding domain superfamily/Winged helix DNA-binding domain"/>
    <property type="match status" value="1"/>
</dbReference>
<dbReference type="SUPFAM" id="SSF48008">
    <property type="entry name" value="GntR ligand-binding domain-like"/>
    <property type="match status" value="1"/>
</dbReference>
<dbReference type="InterPro" id="IPR000524">
    <property type="entry name" value="Tscrpt_reg_HTH_GntR"/>
</dbReference>
<feature type="domain" description="HTH gntR-type" evidence="4">
    <location>
        <begin position="1"/>
        <end position="69"/>
    </location>
</feature>
<evidence type="ECO:0000259" key="4">
    <source>
        <dbReference type="PROSITE" id="PS50949"/>
    </source>
</evidence>
<dbReference type="SMART" id="SM00895">
    <property type="entry name" value="FCD"/>
    <property type="match status" value="1"/>
</dbReference>
<dbReference type="InterPro" id="IPR036388">
    <property type="entry name" value="WH-like_DNA-bd_sf"/>
</dbReference>
<accession>A0ABU1F957</accession>
<evidence type="ECO:0000313" key="5">
    <source>
        <dbReference type="EMBL" id="MDR5653415.1"/>
    </source>
</evidence>
<evidence type="ECO:0000256" key="1">
    <source>
        <dbReference type="ARBA" id="ARBA00023015"/>
    </source>
</evidence>
<evidence type="ECO:0000313" key="6">
    <source>
        <dbReference type="Proteomes" id="UP001247754"/>
    </source>
</evidence>
<dbReference type="RefSeq" id="WP_310457653.1">
    <property type="nucleotide sequence ID" value="NZ_JAVKPH010000013.1"/>
</dbReference>
<dbReference type="SMART" id="SM00345">
    <property type="entry name" value="HTH_GNTR"/>
    <property type="match status" value="1"/>
</dbReference>
<sequence length="225" mass="24479">MPRQSPQDVLTRLRACLAEGAPGARLPAERVLAADLGCSRQTLRAALSVLEEEGEIWRHVGQGTFRGPRPPGHPVRDSVLLQAASARQLLQARLMIEPPVAAEAARAAQPRDIAHLRALVDRGRQARTRAEGEALDTAFHRGVAETARNPILLGLLDYLAGARRRAAWQREWDRTYRRIGTAEFTGPHCTQHARIVTAIATADPQAAAAAMRDHLEAVGTAMNLP</sequence>
<name>A0ABU1F957_9RHOB</name>
<dbReference type="Pfam" id="PF07729">
    <property type="entry name" value="FCD"/>
    <property type="match status" value="1"/>
</dbReference>
<proteinExistence type="predicted"/>
<dbReference type="EMBL" id="JAVKPH010000013">
    <property type="protein sequence ID" value="MDR5653415.1"/>
    <property type="molecule type" value="Genomic_DNA"/>
</dbReference>
<dbReference type="Gene3D" id="1.20.120.530">
    <property type="entry name" value="GntR ligand-binding domain-like"/>
    <property type="match status" value="1"/>
</dbReference>
<dbReference type="SUPFAM" id="SSF46785">
    <property type="entry name" value="Winged helix' DNA-binding domain"/>
    <property type="match status" value="1"/>
</dbReference>
<keyword evidence="1" id="KW-0805">Transcription regulation</keyword>
<reference evidence="5 6" key="1">
    <citation type="submission" date="2023-09" db="EMBL/GenBank/DDBJ databases">
        <title>Xinfangfangia sedmenti sp. nov., isolated the sedment.</title>
        <authorList>
            <person name="Xu L."/>
        </authorList>
    </citation>
    <scope>NUCLEOTIDE SEQUENCE [LARGE SCALE GENOMIC DNA]</scope>
    <source>
        <strain evidence="5 6">LG-4</strain>
    </source>
</reference>
<dbReference type="PANTHER" id="PTHR43537">
    <property type="entry name" value="TRANSCRIPTIONAL REGULATOR, GNTR FAMILY"/>
    <property type="match status" value="1"/>
</dbReference>
<comment type="caution">
    <text evidence="5">The sequence shown here is derived from an EMBL/GenBank/DDBJ whole genome shotgun (WGS) entry which is preliminary data.</text>
</comment>
<organism evidence="5 6">
    <name type="scientific">Ruixingdingia sedimenti</name>
    <dbReference type="NCBI Taxonomy" id="3073604"/>
    <lineage>
        <taxon>Bacteria</taxon>
        <taxon>Pseudomonadati</taxon>
        <taxon>Pseudomonadota</taxon>
        <taxon>Alphaproteobacteria</taxon>
        <taxon>Rhodobacterales</taxon>
        <taxon>Paracoccaceae</taxon>
        <taxon>Ruixingdingia</taxon>
    </lineage>
</organism>
<dbReference type="PROSITE" id="PS50949">
    <property type="entry name" value="HTH_GNTR"/>
    <property type="match status" value="1"/>
</dbReference>
<keyword evidence="2" id="KW-0238">DNA-binding</keyword>
<dbReference type="InterPro" id="IPR011711">
    <property type="entry name" value="GntR_C"/>
</dbReference>
<evidence type="ECO:0000256" key="2">
    <source>
        <dbReference type="ARBA" id="ARBA00023125"/>
    </source>
</evidence>